<sequence>MDLDVTLGAALAAGLLSFLSPCILPLVPPFLCYMAGVSAADTVTETSMAQRRRTVLTALCFVGGFSLVFVGLGATASVFGRFIAGHLGQLGIVAGLVIITMGLHFLGVLRIPLLYRSATIDVGRKPAGLLGAFVMGLAFAFGWTPCAGPVLAAVLMMAGAEATVGKGALLLAAYSVGTGIPFLIAAAFTGQFMTMLKGIKPHLPLVEKTMGGFLVLTGVAFLAGVIPRLSEWIFERFPSLATIG</sequence>
<name>A0ABX2CIJ9_9BRAD</name>
<evidence type="ECO:0000313" key="9">
    <source>
        <dbReference type="EMBL" id="NPU68021.1"/>
    </source>
</evidence>
<dbReference type="InterPro" id="IPR051790">
    <property type="entry name" value="Cytochrome_c-biogenesis_DsbD"/>
</dbReference>
<gene>
    <name evidence="9" type="ORF">HL667_23675</name>
</gene>
<evidence type="ECO:0000256" key="4">
    <source>
        <dbReference type="ARBA" id="ARBA00022748"/>
    </source>
</evidence>
<comment type="similarity">
    <text evidence="2">Belongs to the DsbD family.</text>
</comment>
<dbReference type="PANTHER" id="PTHR31272">
    <property type="entry name" value="CYTOCHROME C-TYPE BIOGENESIS PROTEIN HI_1454-RELATED"/>
    <property type="match status" value="1"/>
</dbReference>
<feature type="transmembrane region" description="Helical" evidence="7">
    <location>
        <begin position="55"/>
        <end position="84"/>
    </location>
</feature>
<dbReference type="EMBL" id="JABFDN010000009">
    <property type="protein sequence ID" value="NPU68021.1"/>
    <property type="molecule type" value="Genomic_DNA"/>
</dbReference>
<dbReference type="Pfam" id="PF02683">
    <property type="entry name" value="DsbD_TM"/>
    <property type="match status" value="1"/>
</dbReference>
<evidence type="ECO:0000256" key="7">
    <source>
        <dbReference type="SAM" id="Phobius"/>
    </source>
</evidence>
<reference evidence="9" key="1">
    <citation type="submission" date="2020-05" db="EMBL/GenBank/DDBJ databases">
        <title>Nod-independent and nitrogen-fixing Bradyrhizobium aeschynomene sp. nov. isolated from nodules of Aeschynomene indica.</title>
        <authorList>
            <person name="Zhang Z."/>
        </authorList>
    </citation>
    <scope>NUCLEOTIDE SEQUENCE</scope>
    <source>
        <strain evidence="9">83012</strain>
    </source>
</reference>
<keyword evidence="4" id="KW-0201">Cytochrome c-type biogenesis</keyword>
<feature type="transmembrane region" description="Helical" evidence="7">
    <location>
        <begin position="168"/>
        <end position="189"/>
    </location>
</feature>
<accession>A0ABX2CIJ9</accession>
<dbReference type="RefSeq" id="WP_172113102.1">
    <property type="nucleotide sequence ID" value="NZ_JABFDN010000009.1"/>
</dbReference>
<keyword evidence="6 7" id="KW-0472">Membrane</keyword>
<comment type="subcellular location">
    <subcellularLocation>
        <location evidence="1">Membrane</location>
        <topology evidence="1">Multi-pass membrane protein</topology>
    </subcellularLocation>
</comment>
<dbReference type="InterPro" id="IPR003834">
    <property type="entry name" value="Cyt_c_assmbl_TM_dom"/>
</dbReference>
<feature type="transmembrane region" description="Helical" evidence="7">
    <location>
        <begin position="210"/>
        <end position="230"/>
    </location>
</feature>
<evidence type="ECO:0000256" key="5">
    <source>
        <dbReference type="ARBA" id="ARBA00022989"/>
    </source>
</evidence>
<dbReference type="PANTHER" id="PTHR31272:SF4">
    <property type="entry name" value="CYTOCHROME C-TYPE BIOGENESIS PROTEIN HI_1454-RELATED"/>
    <property type="match status" value="1"/>
</dbReference>
<evidence type="ECO:0000259" key="8">
    <source>
        <dbReference type="Pfam" id="PF02683"/>
    </source>
</evidence>
<keyword evidence="3 7" id="KW-0812">Transmembrane</keyword>
<dbReference type="Proteomes" id="UP000886476">
    <property type="component" value="Unassembled WGS sequence"/>
</dbReference>
<evidence type="ECO:0000256" key="2">
    <source>
        <dbReference type="ARBA" id="ARBA00006143"/>
    </source>
</evidence>
<keyword evidence="10" id="KW-1185">Reference proteome</keyword>
<comment type="caution">
    <text evidence="9">The sequence shown here is derived from an EMBL/GenBank/DDBJ whole genome shotgun (WGS) entry which is preliminary data.</text>
</comment>
<evidence type="ECO:0000313" key="10">
    <source>
        <dbReference type="Proteomes" id="UP000886476"/>
    </source>
</evidence>
<proteinExistence type="inferred from homology"/>
<evidence type="ECO:0000256" key="1">
    <source>
        <dbReference type="ARBA" id="ARBA00004141"/>
    </source>
</evidence>
<protein>
    <submittedName>
        <fullName evidence="9">Cytochrome c biogenesis protein CcdA</fullName>
    </submittedName>
</protein>
<organism evidence="9 10">
    <name type="scientific">Bradyrhizobium aeschynomenes</name>
    <dbReference type="NCBI Taxonomy" id="2734909"/>
    <lineage>
        <taxon>Bacteria</taxon>
        <taxon>Pseudomonadati</taxon>
        <taxon>Pseudomonadota</taxon>
        <taxon>Alphaproteobacteria</taxon>
        <taxon>Hyphomicrobiales</taxon>
        <taxon>Nitrobacteraceae</taxon>
        <taxon>Bradyrhizobium</taxon>
    </lineage>
</organism>
<feature type="transmembrane region" description="Helical" evidence="7">
    <location>
        <begin position="6"/>
        <end position="34"/>
    </location>
</feature>
<feature type="transmembrane region" description="Helical" evidence="7">
    <location>
        <begin position="127"/>
        <end position="156"/>
    </location>
</feature>
<keyword evidence="5 7" id="KW-1133">Transmembrane helix</keyword>
<evidence type="ECO:0000256" key="3">
    <source>
        <dbReference type="ARBA" id="ARBA00022692"/>
    </source>
</evidence>
<evidence type="ECO:0000256" key="6">
    <source>
        <dbReference type="ARBA" id="ARBA00023136"/>
    </source>
</evidence>
<feature type="domain" description="Cytochrome C biogenesis protein transmembrane" evidence="8">
    <location>
        <begin position="5"/>
        <end position="193"/>
    </location>
</feature>
<feature type="transmembrane region" description="Helical" evidence="7">
    <location>
        <begin position="90"/>
        <end position="115"/>
    </location>
</feature>